<comment type="similarity">
    <text evidence="1 5">Belongs to the GDA1/CD39 NTPase family.</text>
</comment>
<keyword evidence="4" id="KW-0547">Nucleotide-binding</keyword>
<dbReference type="GO" id="GO:0017111">
    <property type="term" value="F:ribonucleoside triphosphate phosphatase activity"/>
    <property type="evidence" value="ECO:0007669"/>
    <property type="project" value="TreeGrafter"/>
</dbReference>
<dbReference type="Gene3D" id="3.30.420.150">
    <property type="entry name" value="Exopolyphosphatase. Domain 2"/>
    <property type="match status" value="1"/>
</dbReference>
<keyword evidence="7" id="KW-1185">Reference proteome</keyword>
<dbReference type="PANTHER" id="PTHR11782">
    <property type="entry name" value="ADENOSINE/GUANOSINE DIPHOSPHATASE"/>
    <property type="match status" value="1"/>
</dbReference>
<evidence type="ECO:0000256" key="4">
    <source>
        <dbReference type="PIRSR" id="PIRSR600407-2"/>
    </source>
</evidence>
<dbReference type="InterPro" id="IPR000407">
    <property type="entry name" value="GDA1_CD39_NTPase"/>
</dbReference>
<dbReference type="GO" id="GO:0005524">
    <property type="term" value="F:ATP binding"/>
    <property type="evidence" value="ECO:0007669"/>
    <property type="project" value="UniProtKB-KW"/>
</dbReference>
<dbReference type="Gene3D" id="3.30.420.40">
    <property type="match status" value="1"/>
</dbReference>
<dbReference type="Proteomes" id="UP000046393">
    <property type="component" value="Unplaced"/>
</dbReference>
<dbReference type="GO" id="GO:0004382">
    <property type="term" value="F:GDP phosphatase activity"/>
    <property type="evidence" value="ECO:0007669"/>
    <property type="project" value="TreeGrafter"/>
</dbReference>
<accession>A0A0N5AH45</accession>
<dbReference type="AlphaFoldDB" id="A0A0N5AH45"/>
<evidence type="ECO:0000256" key="2">
    <source>
        <dbReference type="ARBA" id="ARBA00022801"/>
    </source>
</evidence>
<evidence type="ECO:0000256" key="6">
    <source>
        <dbReference type="SAM" id="Phobius"/>
    </source>
</evidence>
<dbReference type="GO" id="GO:0046036">
    <property type="term" value="P:CTP metabolic process"/>
    <property type="evidence" value="ECO:0007669"/>
    <property type="project" value="TreeGrafter"/>
</dbReference>
<organism evidence="7 8">
    <name type="scientific">Syphacia muris</name>
    <dbReference type="NCBI Taxonomy" id="451379"/>
    <lineage>
        <taxon>Eukaryota</taxon>
        <taxon>Metazoa</taxon>
        <taxon>Ecdysozoa</taxon>
        <taxon>Nematoda</taxon>
        <taxon>Chromadorea</taxon>
        <taxon>Rhabditida</taxon>
        <taxon>Spirurina</taxon>
        <taxon>Oxyuridomorpha</taxon>
        <taxon>Oxyuroidea</taxon>
        <taxon>Oxyuridae</taxon>
        <taxon>Syphacia</taxon>
    </lineage>
</organism>
<feature type="active site" description="Proton acceptor" evidence="3">
    <location>
        <position position="163"/>
    </location>
</feature>
<keyword evidence="2 5" id="KW-0378">Hydrolase</keyword>
<dbReference type="GO" id="GO:0045134">
    <property type="term" value="F:UDP phosphatase activity"/>
    <property type="evidence" value="ECO:0007669"/>
    <property type="project" value="TreeGrafter"/>
</dbReference>
<reference evidence="8" key="1">
    <citation type="submission" date="2017-02" db="UniProtKB">
        <authorList>
            <consortium name="WormBaseParasite"/>
        </authorList>
    </citation>
    <scope>IDENTIFICATION</scope>
</reference>
<dbReference type="PANTHER" id="PTHR11782:SF121">
    <property type="entry name" value="NUCLEOSIDE-DIPHOSPHATASE MIG-23"/>
    <property type="match status" value="1"/>
</dbReference>
<dbReference type="GO" id="GO:0005794">
    <property type="term" value="C:Golgi apparatus"/>
    <property type="evidence" value="ECO:0007669"/>
    <property type="project" value="TreeGrafter"/>
</dbReference>
<dbReference type="PROSITE" id="PS01238">
    <property type="entry name" value="GDA1_CD39_NTPASE"/>
    <property type="match status" value="1"/>
</dbReference>
<sequence length="492" mass="56310">MQWLESKTTVILNIYVCFLYNPLEYDLLDWSYGVIIDAGSTGSRLFLYRWKSISESKLIDIHPVLDGNDNPVVKKIKPGLSSFADAPLNATDYIKPLFDYVIKYVPQSKVIYTPVFIFATAGMRLLPESAQNAILKNIRTNLPLITPLQVIPENIRVIQGKWEGIYSWIAINYILGRFNENKSEVNRSVTVGMADMGGASVQIAFELEESDTGYGNNYEEVNLGCSNNNLYRYRLFVTTFLGYGVNEGQRKYEDYLYHSVTTAQNDTSAVIIKDPCMPVNLVQLVENANTSYFVRRGSGDWDKCVLTLSQVINTSAETECSRELCFLGKVLAPKRSLSTIELYGFSEYWFSLDNVLSLGGPYNFSAVATKARRFCRQKWNSIRTHRMLYPRASEERLRAQCFKSAWIVAVLHSGFNVDYENNHFRSVLNVEGQEIQWTLGAMLYHLRYFPLRDSQRNLLKGRRHRFNGDTKGSYLILFVIIAIVLLLTKVRR</sequence>
<keyword evidence="6" id="KW-0812">Transmembrane</keyword>
<feature type="binding site" evidence="4">
    <location>
        <begin position="198"/>
        <end position="202"/>
    </location>
    <ligand>
        <name>ATP</name>
        <dbReference type="ChEBI" id="CHEBI:30616"/>
    </ligand>
</feature>
<evidence type="ECO:0000256" key="3">
    <source>
        <dbReference type="PIRSR" id="PIRSR600407-1"/>
    </source>
</evidence>
<keyword evidence="4" id="KW-0067">ATP-binding</keyword>
<dbReference type="STRING" id="451379.A0A0N5AH45"/>
<dbReference type="Pfam" id="PF01150">
    <property type="entry name" value="GDA1_CD39"/>
    <property type="match status" value="1"/>
</dbReference>
<evidence type="ECO:0000256" key="5">
    <source>
        <dbReference type="RuleBase" id="RU003833"/>
    </source>
</evidence>
<keyword evidence="6" id="KW-0472">Membrane</keyword>
<evidence type="ECO:0000313" key="7">
    <source>
        <dbReference type="Proteomes" id="UP000046393"/>
    </source>
</evidence>
<dbReference type="WBParaSite" id="SMUV_0000368201-mRNA-1">
    <property type="protein sequence ID" value="SMUV_0000368201-mRNA-1"/>
    <property type="gene ID" value="SMUV_0000368201"/>
</dbReference>
<evidence type="ECO:0000256" key="1">
    <source>
        <dbReference type="ARBA" id="ARBA00009283"/>
    </source>
</evidence>
<dbReference type="GO" id="GO:0016020">
    <property type="term" value="C:membrane"/>
    <property type="evidence" value="ECO:0007669"/>
    <property type="project" value="TreeGrafter"/>
</dbReference>
<name>A0A0N5AH45_9BILA</name>
<dbReference type="GO" id="GO:0006256">
    <property type="term" value="P:UDP catabolic process"/>
    <property type="evidence" value="ECO:0007669"/>
    <property type="project" value="TreeGrafter"/>
</dbReference>
<proteinExistence type="inferred from homology"/>
<evidence type="ECO:0000313" key="8">
    <source>
        <dbReference type="WBParaSite" id="SMUV_0000368201-mRNA-1"/>
    </source>
</evidence>
<protein>
    <submittedName>
        <fullName evidence="8">Nucleoside-diphosphatase mig-23</fullName>
    </submittedName>
</protein>
<feature type="transmembrane region" description="Helical" evidence="6">
    <location>
        <begin position="472"/>
        <end position="490"/>
    </location>
</feature>
<keyword evidence="6" id="KW-1133">Transmembrane helix</keyword>